<dbReference type="EMBL" id="JAYMYQ010000004">
    <property type="protein sequence ID" value="KAK7340006.1"/>
    <property type="molecule type" value="Genomic_DNA"/>
</dbReference>
<proteinExistence type="predicted"/>
<dbReference type="Proteomes" id="UP001367508">
    <property type="component" value="Unassembled WGS sequence"/>
</dbReference>
<reference evidence="2 3" key="1">
    <citation type="submission" date="2024-01" db="EMBL/GenBank/DDBJ databases">
        <title>The genomes of 5 underutilized Papilionoideae crops provide insights into root nodulation and disease resistanc.</title>
        <authorList>
            <person name="Jiang F."/>
        </authorList>
    </citation>
    <scope>NUCLEOTIDE SEQUENCE [LARGE SCALE GENOMIC DNA]</scope>
    <source>
        <strain evidence="2">LVBAO_FW01</strain>
        <tissue evidence="2">Leaves</tissue>
    </source>
</reference>
<comment type="caution">
    <text evidence="2">The sequence shown here is derived from an EMBL/GenBank/DDBJ whole genome shotgun (WGS) entry which is preliminary data.</text>
</comment>
<evidence type="ECO:0000256" key="1">
    <source>
        <dbReference type="SAM" id="MobiDB-lite"/>
    </source>
</evidence>
<evidence type="ECO:0000313" key="3">
    <source>
        <dbReference type="Proteomes" id="UP001367508"/>
    </source>
</evidence>
<accession>A0AAN9LQ14</accession>
<gene>
    <name evidence="2" type="ORF">VNO77_20697</name>
</gene>
<keyword evidence="3" id="KW-1185">Reference proteome</keyword>
<organism evidence="2 3">
    <name type="scientific">Canavalia gladiata</name>
    <name type="common">Sword bean</name>
    <name type="synonym">Dolichos gladiatus</name>
    <dbReference type="NCBI Taxonomy" id="3824"/>
    <lineage>
        <taxon>Eukaryota</taxon>
        <taxon>Viridiplantae</taxon>
        <taxon>Streptophyta</taxon>
        <taxon>Embryophyta</taxon>
        <taxon>Tracheophyta</taxon>
        <taxon>Spermatophyta</taxon>
        <taxon>Magnoliopsida</taxon>
        <taxon>eudicotyledons</taxon>
        <taxon>Gunneridae</taxon>
        <taxon>Pentapetalae</taxon>
        <taxon>rosids</taxon>
        <taxon>fabids</taxon>
        <taxon>Fabales</taxon>
        <taxon>Fabaceae</taxon>
        <taxon>Papilionoideae</taxon>
        <taxon>50 kb inversion clade</taxon>
        <taxon>NPAAA clade</taxon>
        <taxon>indigoferoid/millettioid clade</taxon>
        <taxon>Phaseoleae</taxon>
        <taxon>Canavalia</taxon>
    </lineage>
</organism>
<dbReference type="AlphaFoldDB" id="A0AAN9LQ14"/>
<sequence length="73" mass="8523">MSYSRRRGTGDFHPNTPRRDARTNATQYAYCLLMIQSPFHSRQGILPADRTRSLTIDTVKRDRYSLASFKSFH</sequence>
<evidence type="ECO:0000313" key="2">
    <source>
        <dbReference type="EMBL" id="KAK7340006.1"/>
    </source>
</evidence>
<name>A0AAN9LQ14_CANGL</name>
<protein>
    <submittedName>
        <fullName evidence="2">Uncharacterized protein</fullName>
    </submittedName>
</protein>
<feature type="region of interest" description="Disordered" evidence="1">
    <location>
        <begin position="1"/>
        <end position="21"/>
    </location>
</feature>